<feature type="region of interest" description="Disordered" evidence="1">
    <location>
        <begin position="1"/>
        <end position="27"/>
    </location>
</feature>
<evidence type="ECO:0000256" key="1">
    <source>
        <dbReference type="SAM" id="MobiDB-lite"/>
    </source>
</evidence>
<evidence type="ECO:0000313" key="4">
    <source>
        <dbReference type="Proteomes" id="UP000813461"/>
    </source>
</evidence>
<dbReference type="Proteomes" id="UP000813461">
    <property type="component" value="Unassembled WGS sequence"/>
</dbReference>
<name>A0A8K0VVI4_9PLEO</name>
<comment type="caution">
    <text evidence="3">The sequence shown here is derived from an EMBL/GenBank/DDBJ whole genome shotgun (WGS) entry which is preliminary data.</text>
</comment>
<dbReference type="SUPFAM" id="SSF53098">
    <property type="entry name" value="Ribonuclease H-like"/>
    <property type="match status" value="1"/>
</dbReference>
<sequence length="349" mass="38481">MLSAGRASVEVGRTDKRRRKREKDYRRWQKQIASGQTVPAIVHARLQARKLRDDVKVRLAAIRLEVLGETPHFYGTLTTDRDVANLSDRQMLKSMAEDGHGCVADGSALVYWTDGAVLNLKPSATGEAVYHGAGVVEVTKHPQTKAVHYISKEVSAGCDTGNIGDAEIYAVSVDIQIAIQDIKNGSGRVRRVRGVTDCRPILDSMPAGNSALGPFISSRVALQDLYEGAAWLKSKEIRFELVWVKGHRKSEGNRVANRAAHRAASLASAAEAKETRGIKTEAPAMFVQKGRAWRDEWLWRANKSFLIKSSKATGGTQAKREWSETGERCDQVGNVEQDTKTVLEEFSEP</sequence>
<keyword evidence="4" id="KW-1185">Reference proteome</keyword>
<dbReference type="InterPro" id="IPR002156">
    <property type="entry name" value="RNaseH_domain"/>
</dbReference>
<evidence type="ECO:0000259" key="2">
    <source>
        <dbReference type="PROSITE" id="PS50879"/>
    </source>
</evidence>
<evidence type="ECO:0000313" key="3">
    <source>
        <dbReference type="EMBL" id="KAH7080848.1"/>
    </source>
</evidence>
<dbReference type="InterPro" id="IPR036397">
    <property type="entry name" value="RNaseH_sf"/>
</dbReference>
<dbReference type="GO" id="GO:0003676">
    <property type="term" value="F:nucleic acid binding"/>
    <property type="evidence" value="ECO:0007669"/>
    <property type="project" value="InterPro"/>
</dbReference>
<dbReference type="GO" id="GO:0004523">
    <property type="term" value="F:RNA-DNA hybrid ribonuclease activity"/>
    <property type="evidence" value="ECO:0007669"/>
    <property type="project" value="InterPro"/>
</dbReference>
<proteinExistence type="predicted"/>
<dbReference type="EMBL" id="JAGMVJ010000015">
    <property type="protein sequence ID" value="KAH7080848.1"/>
    <property type="molecule type" value="Genomic_DNA"/>
</dbReference>
<feature type="domain" description="RNase H type-1" evidence="2">
    <location>
        <begin position="105"/>
        <end position="265"/>
    </location>
</feature>
<dbReference type="PROSITE" id="PS50879">
    <property type="entry name" value="RNASE_H_1"/>
    <property type="match status" value="1"/>
</dbReference>
<dbReference type="Gene3D" id="3.30.420.10">
    <property type="entry name" value="Ribonuclease H-like superfamily/Ribonuclease H"/>
    <property type="match status" value="1"/>
</dbReference>
<dbReference type="InterPro" id="IPR012337">
    <property type="entry name" value="RNaseH-like_sf"/>
</dbReference>
<reference evidence="3" key="1">
    <citation type="journal article" date="2021" name="Nat. Commun.">
        <title>Genetic determinants of endophytism in the Arabidopsis root mycobiome.</title>
        <authorList>
            <person name="Mesny F."/>
            <person name="Miyauchi S."/>
            <person name="Thiergart T."/>
            <person name="Pickel B."/>
            <person name="Atanasova L."/>
            <person name="Karlsson M."/>
            <person name="Huettel B."/>
            <person name="Barry K.W."/>
            <person name="Haridas S."/>
            <person name="Chen C."/>
            <person name="Bauer D."/>
            <person name="Andreopoulos W."/>
            <person name="Pangilinan J."/>
            <person name="LaButti K."/>
            <person name="Riley R."/>
            <person name="Lipzen A."/>
            <person name="Clum A."/>
            <person name="Drula E."/>
            <person name="Henrissat B."/>
            <person name="Kohler A."/>
            <person name="Grigoriev I.V."/>
            <person name="Martin F.M."/>
            <person name="Hacquard S."/>
        </authorList>
    </citation>
    <scope>NUCLEOTIDE SEQUENCE</scope>
    <source>
        <strain evidence="3">MPI-SDFR-AT-0120</strain>
    </source>
</reference>
<accession>A0A8K0VVI4</accession>
<dbReference type="OrthoDB" id="4729724at2759"/>
<dbReference type="AlphaFoldDB" id="A0A8K0VVI4"/>
<organism evidence="3 4">
    <name type="scientific">Paraphoma chrysanthemicola</name>
    <dbReference type="NCBI Taxonomy" id="798071"/>
    <lineage>
        <taxon>Eukaryota</taxon>
        <taxon>Fungi</taxon>
        <taxon>Dikarya</taxon>
        <taxon>Ascomycota</taxon>
        <taxon>Pezizomycotina</taxon>
        <taxon>Dothideomycetes</taxon>
        <taxon>Pleosporomycetidae</taxon>
        <taxon>Pleosporales</taxon>
        <taxon>Pleosporineae</taxon>
        <taxon>Phaeosphaeriaceae</taxon>
        <taxon>Paraphoma</taxon>
    </lineage>
</organism>
<gene>
    <name evidence="3" type="ORF">FB567DRAFT_114068</name>
</gene>
<protein>
    <recommendedName>
        <fullName evidence="2">RNase H type-1 domain-containing protein</fullName>
    </recommendedName>
</protein>